<evidence type="ECO:0000256" key="6">
    <source>
        <dbReference type="ARBA" id="ARBA00022989"/>
    </source>
</evidence>
<dbReference type="GO" id="GO:0005886">
    <property type="term" value="C:plasma membrane"/>
    <property type="evidence" value="ECO:0007669"/>
    <property type="project" value="UniProtKB-SubCell"/>
</dbReference>
<feature type="transmembrane region" description="Helical" evidence="8">
    <location>
        <begin position="210"/>
        <end position="226"/>
    </location>
</feature>
<evidence type="ECO:0000256" key="1">
    <source>
        <dbReference type="ARBA" id="ARBA00004651"/>
    </source>
</evidence>
<dbReference type="GO" id="GO:0008610">
    <property type="term" value="P:lipid biosynthetic process"/>
    <property type="evidence" value="ECO:0007669"/>
    <property type="project" value="UniProtKB-ARBA"/>
</dbReference>
<evidence type="ECO:0000256" key="7">
    <source>
        <dbReference type="ARBA" id="ARBA00023136"/>
    </source>
</evidence>
<dbReference type="PANTHER" id="PTHR33908:SF11">
    <property type="entry name" value="MEMBRANE PROTEIN"/>
    <property type="match status" value="1"/>
</dbReference>
<keyword evidence="6 8" id="KW-1133">Transmembrane helix</keyword>
<keyword evidence="7 8" id="KW-0472">Membrane</keyword>
<evidence type="ECO:0000313" key="10">
    <source>
        <dbReference type="EMBL" id="VAX35701.1"/>
    </source>
</evidence>
<feature type="transmembrane region" description="Helical" evidence="8">
    <location>
        <begin position="465"/>
        <end position="482"/>
    </location>
</feature>
<organism evidence="10">
    <name type="scientific">hydrothermal vent metagenome</name>
    <dbReference type="NCBI Taxonomy" id="652676"/>
    <lineage>
        <taxon>unclassified sequences</taxon>
        <taxon>metagenomes</taxon>
        <taxon>ecological metagenomes</taxon>
    </lineage>
</organism>
<reference evidence="10" key="1">
    <citation type="submission" date="2018-06" db="EMBL/GenBank/DDBJ databases">
        <authorList>
            <person name="Zhirakovskaya E."/>
        </authorList>
    </citation>
    <scope>NUCLEOTIDE SEQUENCE</scope>
</reference>
<proteinExistence type="predicted"/>
<dbReference type="GO" id="GO:0016763">
    <property type="term" value="F:pentosyltransferase activity"/>
    <property type="evidence" value="ECO:0007669"/>
    <property type="project" value="TreeGrafter"/>
</dbReference>
<keyword evidence="4" id="KW-0808">Transferase</keyword>
<dbReference type="Pfam" id="PF13231">
    <property type="entry name" value="PMT_2"/>
    <property type="match status" value="1"/>
</dbReference>
<evidence type="ECO:0000256" key="3">
    <source>
        <dbReference type="ARBA" id="ARBA00022676"/>
    </source>
</evidence>
<feature type="transmembrane region" description="Helical" evidence="8">
    <location>
        <begin position="158"/>
        <end position="178"/>
    </location>
</feature>
<dbReference type="EMBL" id="UOGJ01000071">
    <property type="protein sequence ID" value="VAX35701.1"/>
    <property type="molecule type" value="Genomic_DNA"/>
</dbReference>
<feature type="transmembrane region" description="Helical" evidence="8">
    <location>
        <begin position="441"/>
        <end position="458"/>
    </location>
</feature>
<dbReference type="PANTHER" id="PTHR33908">
    <property type="entry name" value="MANNOSYLTRANSFERASE YKCB-RELATED"/>
    <property type="match status" value="1"/>
</dbReference>
<dbReference type="InterPro" id="IPR050297">
    <property type="entry name" value="LipidA_mod_glycosyltrf_83"/>
</dbReference>
<feature type="transmembrane region" description="Helical" evidence="8">
    <location>
        <begin position="386"/>
        <end position="405"/>
    </location>
</feature>
<dbReference type="AlphaFoldDB" id="A0A3B1DA33"/>
<keyword evidence="3" id="KW-0328">Glycosyltransferase</keyword>
<accession>A0A3B1DA33</accession>
<keyword evidence="2" id="KW-1003">Cell membrane</keyword>
<evidence type="ECO:0000259" key="9">
    <source>
        <dbReference type="Pfam" id="PF13231"/>
    </source>
</evidence>
<sequence>MRKCFLLTSIIYGILIVISTEFLSLFHLITFNSILFFWLGILLLSSFIFLKILSNQNKEFTCSYLIILCRKKLATLTVFEIVSLACITIIIIAVGITALIAPPNTWDSMTYHMSRVAHWIQNRSVSHYPTHIQRQLYQNPWAEFAIMHVQILSGSDRYANLVQFFSMFGSIVGVSLVAKQLGVKSRGQIFSSVIAATIPMGILQGSSTQTDYTTAFWLICFIYFGLSSLNRKVDFKDIFLLGASLGLAILTKATAYFYAFPFLVWFAIAQMRILRLKALKPILIAGILVLCVNAGHYTRNYSMYENFLPTGNENKVYKNEIFTIPALTSSIIKNIALHISTPNQKINDQITKQIEGIHKYIGIEASDPRITMDNFRLAPVGRDEDYSGNPVHLLFIFIAFSLFLFKKSIRTKEIFLYMSMNILAFILFCFLLKWQLWNSRLHLPLFLISAPIIGTAVARIQKKWILYFSTVVFILFSVLFVLSNQTRRLIGEENIFNTDRNEQYFAKRPSLKDPYVQASKYIKSISPNSIGLFLGQDSWEYPLWVLLKNSDKKDFRIEHINVNNDSFKEHNPYPLGEFRPEVIVYIDSDRKNKIMYKDFSFVKTRTFGSINIFVKDTTGRLAKENLKYHFKKLVEYGNMAATMPVTNKETLTQKLMMRKQELIEARLIDIEELEAINKNLAQHFKKELLAGLEIRIQGYMKSDPTRIKYGEILINRWIQWAGGNRFFN</sequence>
<name>A0A3B1DA33_9ZZZZ</name>
<dbReference type="InterPro" id="IPR038731">
    <property type="entry name" value="RgtA/B/C-like"/>
</dbReference>
<gene>
    <name evidence="10" type="ORF">MNBD_UNCLBAC01-505</name>
</gene>
<feature type="transmembrane region" description="Helical" evidence="8">
    <location>
        <begin position="73"/>
        <end position="101"/>
    </location>
</feature>
<feature type="transmembrane region" description="Helical" evidence="8">
    <location>
        <begin position="238"/>
        <end position="266"/>
    </location>
</feature>
<comment type="subcellular location">
    <subcellularLocation>
        <location evidence="1">Cell membrane</location>
        <topology evidence="1">Multi-pass membrane protein</topology>
    </subcellularLocation>
</comment>
<protein>
    <recommendedName>
        <fullName evidence="9">Glycosyltransferase RgtA/B/C/D-like domain-containing protein</fullName>
    </recommendedName>
</protein>
<feature type="domain" description="Glycosyltransferase RgtA/B/C/D-like" evidence="9">
    <location>
        <begin position="150"/>
        <end position="292"/>
    </location>
</feature>
<feature type="transmembrane region" description="Helical" evidence="8">
    <location>
        <begin position="35"/>
        <end position="53"/>
    </location>
</feature>
<feature type="transmembrane region" description="Helical" evidence="8">
    <location>
        <begin position="5"/>
        <end position="29"/>
    </location>
</feature>
<evidence type="ECO:0000256" key="5">
    <source>
        <dbReference type="ARBA" id="ARBA00022692"/>
    </source>
</evidence>
<feature type="transmembrane region" description="Helical" evidence="8">
    <location>
        <begin position="414"/>
        <end position="435"/>
    </location>
</feature>
<keyword evidence="5 8" id="KW-0812">Transmembrane</keyword>
<feature type="transmembrane region" description="Helical" evidence="8">
    <location>
        <begin position="278"/>
        <end position="297"/>
    </location>
</feature>
<evidence type="ECO:0000256" key="2">
    <source>
        <dbReference type="ARBA" id="ARBA00022475"/>
    </source>
</evidence>
<evidence type="ECO:0000256" key="4">
    <source>
        <dbReference type="ARBA" id="ARBA00022679"/>
    </source>
</evidence>
<evidence type="ECO:0000256" key="8">
    <source>
        <dbReference type="SAM" id="Phobius"/>
    </source>
</evidence>